<gene>
    <name evidence="3" type="ORF">OIK40_10080</name>
</gene>
<evidence type="ECO:0000256" key="2">
    <source>
        <dbReference type="SAM" id="Phobius"/>
    </source>
</evidence>
<accession>A0ABT5JR44</accession>
<comment type="caution">
    <text evidence="3">The sequence shown here is derived from an EMBL/GenBank/DDBJ whole genome shotgun (WGS) entry which is preliminary data.</text>
</comment>
<feature type="coiled-coil region" evidence="1">
    <location>
        <begin position="63"/>
        <end position="90"/>
    </location>
</feature>
<evidence type="ECO:0000256" key="1">
    <source>
        <dbReference type="SAM" id="Coils"/>
    </source>
</evidence>
<organism evidence="3 4">
    <name type="scientific">Erythrobacter fulvus</name>
    <dbReference type="NCBI Taxonomy" id="2987523"/>
    <lineage>
        <taxon>Bacteria</taxon>
        <taxon>Pseudomonadati</taxon>
        <taxon>Pseudomonadota</taxon>
        <taxon>Alphaproteobacteria</taxon>
        <taxon>Sphingomonadales</taxon>
        <taxon>Erythrobacteraceae</taxon>
        <taxon>Erythrobacter/Porphyrobacter group</taxon>
        <taxon>Erythrobacter</taxon>
    </lineage>
</organism>
<name>A0ABT5JR44_9SPHN</name>
<feature type="transmembrane region" description="Helical" evidence="2">
    <location>
        <begin position="6"/>
        <end position="30"/>
    </location>
</feature>
<dbReference type="RefSeq" id="WP_273678199.1">
    <property type="nucleotide sequence ID" value="NZ_JAQQXQ010000007.1"/>
</dbReference>
<keyword evidence="4" id="KW-1185">Reference proteome</keyword>
<reference evidence="3 4" key="1">
    <citation type="submission" date="2022-10" db="EMBL/GenBank/DDBJ databases">
        <title>Erythrobacter sp. sf7 Genome sequencing.</title>
        <authorList>
            <person name="Park S."/>
        </authorList>
    </citation>
    <scope>NUCLEOTIDE SEQUENCE [LARGE SCALE GENOMIC DNA]</scope>
    <source>
        <strain evidence="4">sf7</strain>
    </source>
</reference>
<keyword evidence="2" id="KW-0472">Membrane</keyword>
<protein>
    <submittedName>
        <fullName evidence="3">Uncharacterized protein</fullName>
    </submittedName>
</protein>
<sequence length="119" mass="13027">MENFDAFLPYLGWIIAGAFTLGAGGILTSFQITRMKIKNGYPLEGMWGQSLKPGSDKETAHRVTLLTQENAELRAELGSMKDRLANVERIVTDGGYHLGAEIDALRDRALSSLKDKGEA</sequence>
<dbReference type="Proteomes" id="UP001216558">
    <property type="component" value="Unassembled WGS sequence"/>
</dbReference>
<keyword evidence="2" id="KW-0812">Transmembrane</keyword>
<proteinExistence type="predicted"/>
<evidence type="ECO:0000313" key="3">
    <source>
        <dbReference type="EMBL" id="MDC8754986.1"/>
    </source>
</evidence>
<evidence type="ECO:0000313" key="4">
    <source>
        <dbReference type="Proteomes" id="UP001216558"/>
    </source>
</evidence>
<keyword evidence="1" id="KW-0175">Coiled coil</keyword>
<dbReference type="EMBL" id="JAQQXQ010000007">
    <property type="protein sequence ID" value="MDC8754986.1"/>
    <property type="molecule type" value="Genomic_DNA"/>
</dbReference>
<keyword evidence="2" id="KW-1133">Transmembrane helix</keyword>